<sequence length="126" mass="14336">MAEEQKSLMERMREFQQYEEQQTEEAPAQEEAEPHTSSEEIKEKLKAYLYDDSLVEEFASAFMSIPDKDSLGKVLEVLAAKEGEIKALTENKQAFQPQSNPDAKQAPKTEEPEIDPVAAILAQRYK</sequence>
<name>A0ABT0T5R1_9GAMM</name>
<keyword evidence="3" id="KW-1185">Reference proteome</keyword>
<evidence type="ECO:0000313" key="2">
    <source>
        <dbReference type="EMBL" id="MCL7942236.1"/>
    </source>
</evidence>
<accession>A0ABT0T5R1</accession>
<feature type="region of interest" description="Disordered" evidence="1">
    <location>
        <begin position="89"/>
        <end position="118"/>
    </location>
</feature>
<feature type="compositionally biased region" description="Acidic residues" evidence="1">
    <location>
        <begin position="21"/>
        <end position="31"/>
    </location>
</feature>
<protein>
    <submittedName>
        <fullName evidence="2">Uncharacterized protein</fullName>
    </submittedName>
</protein>
<dbReference type="Proteomes" id="UP001165369">
    <property type="component" value="Unassembled WGS sequence"/>
</dbReference>
<evidence type="ECO:0000256" key="1">
    <source>
        <dbReference type="SAM" id="MobiDB-lite"/>
    </source>
</evidence>
<evidence type="ECO:0000313" key="3">
    <source>
        <dbReference type="Proteomes" id="UP001165369"/>
    </source>
</evidence>
<dbReference type="RefSeq" id="WP_250063834.1">
    <property type="nucleotide sequence ID" value="NZ_JAMJPK010000011.1"/>
</dbReference>
<feature type="region of interest" description="Disordered" evidence="1">
    <location>
        <begin position="1"/>
        <end position="40"/>
    </location>
</feature>
<reference evidence="2" key="1">
    <citation type="submission" date="2022-05" db="EMBL/GenBank/DDBJ databases">
        <title>Halomonas geminus sp. nov. and Halomonas llamarensis sp. nov. isolated from high-altitude salars of the Atacama Desert.</title>
        <authorList>
            <person name="Hintersatz C."/>
            <person name="Rojas L.A."/>
            <person name="Wei T.-S."/>
            <person name="Kutschke S."/>
            <person name="Lehmann F."/>
            <person name="Jain R."/>
            <person name="Pollmann K."/>
        </authorList>
    </citation>
    <scope>NUCLEOTIDE SEQUENCE</scope>
    <source>
        <strain evidence="2">ATCH28</strain>
    </source>
</reference>
<dbReference type="EMBL" id="JAMJPK010000011">
    <property type="protein sequence ID" value="MCL7942236.1"/>
    <property type="molecule type" value="Genomic_DNA"/>
</dbReference>
<feature type="compositionally biased region" description="Polar residues" evidence="1">
    <location>
        <begin position="90"/>
        <end position="102"/>
    </location>
</feature>
<comment type="caution">
    <text evidence="2">The sequence shown here is derived from an EMBL/GenBank/DDBJ whole genome shotgun (WGS) entry which is preliminary data.</text>
</comment>
<feature type="compositionally biased region" description="Basic and acidic residues" evidence="1">
    <location>
        <begin position="1"/>
        <end position="16"/>
    </location>
</feature>
<gene>
    <name evidence="2" type="ORF">M8009_18310</name>
</gene>
<proteinExistence type="predicted"/>
<organism evidence="2 3">
    <name type="scientific">Halomonas gemina</name>
    <dbReference type="NCBI Taxonomy" id="2945105"/>
    <lineage>
        <taxon>Bacteria</taxon>
        <taxon>Pseudomonadati</taxon>
        <taxon>Pseudomonadota</taxon>
        <taxon>Gammaproteobacteria</taxon>
        <taxon>Oceanospirillales</taxon>
        <taxon>Halomonadaceae</taxon>
        <taxon>Halomonas</taxon>
    </lineage>
</organism>